<protein>
    <recommendedName>
        <fullName evidence="4">ATG8-interacting protein 1</fullName>
    </recommendedName>
</protein>
<dbReference type="EMBL" id="CACSLK010013932">
    <property type="protein sequence ID" value="CAA0816033.1"/>
    <property type="molecule type" value="Genomic_DNA"/>
</dbReference>
<feature type="region of interest" description="Disordered" evidence="1">
    <location>
        <begin position="25"/>
        <end position="59"/>
    </location>
</feature>
<dbReference type="InterPro" id="IPR040304">
    <property type="entry name" value="ATG8-IP-1/2"/>
</dbReference>
<evidence type="ECO:0008006" key="4">
    <source>
        <dbReference type="Google" id="ProtNLM"/>
    </source>
</evidence>
<evidence type="ECO:0000313" key="3">
    <source>
        <dbReference type="Proteomes" id="UP001153555"/>
    </source>
</evidence>
<dbReference type="OrthoDB" id="604034at2759"/>
<dbReference type="Proteomes" id="UP001153555">
    <property type="component" value="Unassembled WGS sequence"/>
</dbReference>
<gene>
    <name evidence="2" type="ORF">SHERM_15901</name>
</gene>
<dbReference type="PANTHER" id="PTHR34797">
    <property type="entry name" value="ATG8-INTERACTING PROTEIN 2"/>
    <property type="match status" value="1"/>
</dbReference>
<comment type="caution">
    <text evidence="2">The sequence shown here is derived from an EMBL/GenBank/DDBJ whole genome shotgun (WGS) entry which is preliminary data.</text>
</comment>
<organism evidence="2 3">
    <name type="scientific">Striga hermonthica</name>
    <name type="common">Purple witchweed</name>
    <name type="synonym">Buchnera hermonthica</name>
    <dbReference type="NCBI Taxonomy" id="68872"/>
    <lineage>
        <taxon>Eukaryota</taxon>
        <taxon>Viridiplantae</taxon>
        <taxon>Streptophyta</taxon>
        <taxon>Embryophyta</taxon>
        <taxon>Tracheophyta</taxon>
        <taxon>Spermatophyta</taxon>
        <taxon>Magnoliopsida</taxon>
        <taxon>eudicotyledons</taxon>
        <taxon>Gunneridae</taxon>
        <taxon>Pentapetalae</taxon>
        <taxon>asterids</taxon>
        <taxon>lamiids</taxon>
        <taxon>Lamiales</taxon>
        <taxon>Orobanchaceae</taxon>
        <taxon>Buchnereae</taxon>
        <taxon>Striga</taxon>
    </lineage>
</organism>
<proteinExistence type="predicted"/>
<reference evidence="2" key="1">
    <citation type="submission" date="2019-12" db="EMBL/GenBank/DDBJ databases">
        <authorList>
            <person name="Scholes J."/>
        </authorList>
    </citation>
    <scope>NUCLEOTIDE SEQUENCE</scope>
</reference>
<keyword evidence="3" id="KW-1185">Reference proteome</keyword>
<dbReference type="AlphaFoldDB" id="A0A9N7R810"/>
<sequence>MADEEGKENAPKEWEVVSLTASAYAAAPGPKELDSTQGNPDKLDSKHEAESSSPLFMSRHFVFPPSQHENLPLEPEFIVPQLDREGDVESEVMDDEDPHFDDKDVTFENAQSICSYEEGLCNEEGEGTGDSDDPPDSALGSGPQDIQKPVEEDEHDDDGIPSIAWWKRRAVSLYAHAKEANTFWSVFIAAAIMGLVVIGHRWQQESWKVLHLKRQFGISDERLGRMLGPMTRFKDVIVGGHRRGSLVRGGTSTEH</sequence>
<feature type="compositionally biased region" description="Basic and acidic residues" evidence="1">
    <location>
        <begin position="41"/>
        <end position="50"/>
    </location>
</feature>
<name>A0A9N7R810_STRHE</name>
<evidence type="ECO:0000256" key="1">
    <source>
        <dbReference type="SAM" id="MobiDB-lite"/>
    </source>
</evidence>
<dbReference type="PANTHER" id="PTHR34797:SF1">
    <property type="entry name" value="ATG8-INTERACTING PROTEIN 2"/>
    <property type="match status" value="1"/>
</dbReference>
<accession>A0A9N7R810</accession>
<evidence type="ECO:0000313" key="2">
    <source>
        <dbReference type="EMBL" id="CAA0816033.1"/>
    </source>
</evidence>
<feature type="compositionally biased region" description="Acidic residues" evidence="1">
    <location>
        <begin position="121"/>
        <end position="135"/>
    </location>
</feature>
<feature type="region of interest" description="Disordered" evidence="1">
    <location>
        <begin position="121"/>
        <end position="159"/>
    </location>
</feature>